<protein>
    <submittedName>
        <fullName evidence="6">2-polyprenyl-6-methoxyphenol hydroxylase-like FAD-dependent oxidoreductase</fullName>
    </submittedName>
</protein>
<dbReference type="GO" id="GO:0071949">
    <property type="term" value="F:FAD binding"/>
    <property type="evidence" value="ECO:0007669"/>
    <property type="project" value="InterPro"/>
</dbReference>
<dbReference type="Gene3D" id="3.50.50.60">
    <property type="entry name" value="FAD/NAD(P)-binding domain"/>
    <property type="match status" value="1"/>
</dbReference>
<sequence length="505" mass="53867">MHDVIIVGAGPTGMMLASELRLHGIEVLVVERQAEPSLLVRSLGLHARSIEILDQRGLLGRFLKVGRLYPGAARFAGLSAPVREGAASPYGDVLGIPQPLTDRLLTARALELGAIVRRGVAVTGLEQGTDEVAVTLDDGTVERARWVVGCDGGRSTVRRILDIAFPGEPAATEWLLAELHVTSAADEVARVSEEVRRTHRGFGIGPAPEVRLPGDGDHSARDDHAGEASPLYRAVVPAASVSEDRTTPPTLDEFRAQLIAYAGTDFGAHSPRSLTRFTDATRLAERYRVGRILLAGDACHVHPPLGGQGLNLGLHDAVNLGWKLAAAIAGWAPEGLVDTYEAERRPVADEVLSLTRAQSVLMLPEPGPRAVQRLLRRLVEFADVDRFLAESVSGIGVRYDLEGPDSAEVGRPDVVGRRLGDLVLADGSRLFERQRAARGVLVDSTGALDASRWADRVDVVAAPVAELPAPAVLVRPDGHVAWAGDADARPALDAALARWFGARLP</sequence>
<organism evidence="6 7">
    <name type="scientific">Frondihabitans australicus</name>
    <dbReference type="NCBI Taxonomy" id="386892"/>
    <lineage>
        <taxon>Bacteria</taxon>
        <taxon>Bacillati</taxon>
        <taxon>Actinomycetota</taxon>
        <taxon>Actinomycetes</taxon>
        <taxon>Micrococcales</taxon>
        <taxon>Microbacteriaceae</taxon>
        <taxon>Frondihabitans</taxon>
    </lineage>
</organism>
<reference evidence="6 7" key="1">
    <citation type="submission" date="2018-10" db="EMBL/GenBank/DDBJ databases">
        <title>Sequencing the genomes of 1000 actinobacteria strains.</title>
        <authorList>
            <person name="Klenk H.-P."/>
        </authorList>
    </citation>
    <scope>NUCLEOTIDE SEQUENCE [LARGE SCALE GENOMIC DNA]</scope>
    <source>
        <strain evidence="6 7">DSM 17894</strain>
    </source>
</reference>
<proteinExistence type="predicted"/>
<dbReference type="AlphaFoldDB" id="A0A495IIL7"/>
<dbReference type="SUPFAM" id="SSF51905">
    <property type="entry name" value="FAD/NAD(P)-binding domain"/>
    <property type="match status" value="1"/>
</dbReference>
<dbReference type="InterPro" id="IPR036188">
    <property type="entry name" value="FAD/NAD-bd_sf"/>
</dbReference>
<keyword evidence="7" id="KW-1185">Reference proteome</keyword>
<keyword evidence="3" id="KW-0274">FAD</keyword>
<dbReference type="GO" id="GO:0016709">
    <property type="term" value="F:oxidoreductase activity, acting on paired donors, with incorporation or reduction of molecular oxygen, NAD(P)H as one donor, and incorporation of one atom of oxygen"/>
    <property type="evidence" value="ECO:0007669"/>
    <property type="project" value="UniProtKB-ARBA"/>
</dbReference>
<dbReference type="OrthoDB" id="4246007at2"/>
<gene>
    <name evidence="6" type="ORF">C8E83_2080</name>
</gene>
<evidence type="ECO:0000313" key="7">
    <source>
        <dbReference type="Proteomes" id="UP000280008"/>
    </source>
</evidence>
<dbReference type="InterPro" id="IPR050641">
    <property type="entry name" value="RIFMO-like"/>
</dbReference>
<evidence type="ECO:0000256" key="3">
    <source>
        <dbReference type="ARBA" id="ARBA00022827"/>
    </source>
</evidence>
<dbReference type="PRINTS" id="PR00420">
    <property type="entry name" value="RNGMNOXGNASE"/>
</dbReference>
<evidence type="ECO:0000256" key="2">
    <source>
        <dbReference type="ARBA" id="ARBA00022630"/>
    </source>
</evidence>
<dbReference type="RefSeq" id="WP_121369800.1">
    <property type="nucleotide sequence ID" value="NZ_RBKS01000001.1"/>
</dbReference>
<feature type="region of interest" description="Disordered" evidence="4">
    <location>
        <begin position="202"/>
        <end position="225"/>
    </location>
</feature>
<dbReference type="Pfam" id="PF01494">
    <property type="entry name" value="FAD_binding_3"/>
    <property type="match status" value="1"/>
</dbReference>
<name>A0A495IIL7_9MICO</name>
<keyword evidence="2" id="KW-0285">Flavoprotein</keyword>
<dbReference type="Gene3D" id="3.40.30.120">
    <property type="match status" value="1"/>
</dbReference>
<dbReference type="Proteomes" id="UP000280008">
    <property type="component" value="Unassembled WGS sequence"/>
</dbReference>
<dbReference type="EMBL" id="RBKS01000001">
    <property type="protein sequence ID" value="RKR74946.1"/>
    <property type="molecule type" value="Genomic_DNA"/>
</dbReference>
<accession>A0A495IIL7</accession>
<evidence type="ECO:0000256" key="1">
    <source>
        <dbReference type="ARBA" id="ARBA00001974"/>
    </source>
</evidence>
<evidence type="ECO:0000256" key="4">
    <source>
        <dbReference type="SAM" id="MobiDB-lite"/>
    </source>
</evidence>
<comment type="cofactor">
    <cofactor evidence="1">
        <name>FAD</name>
        <dbReference type="ChEBI" id="CHEBI:57692"/>
    </cofactor>
</comment>
<feature type="domain" description="FAD-binding" evidence="5">
    <location>
        <begin position="3"/>
        <end position="353"/>
    </location>
</feature>
<dbReference type="PANTHER" id="PTHR43004">
    <property type="entry name" value="TRK SYSTEM POTASSIUM UPTAKE PROTEIN"/>
    <property type="match status" value="1"/>
</dbReference>
<dbReference type="PANTHER" id="PTHR43004:SF19">
    <property type="entry name" value="BINDING MONOOXYGENASE, PUTATIVE (JCVI)-RELATED"/>
    <property type="match status" value="1"/>
</dbReference>
<evidence type="ECO:0000259" key="5">
    <source>
        <dbReference type="Pfam" id="PF01494"/>
    </source>
</evidence>
<dbReference type="Gene3D" id="3.30.70.2450">
    <property type="match status" value="1"/>
</dbReference>
<feature type="compositionally biased region" description="Basic and acidic residues" evidence="4">
    <location>
        <begin position="212"/>
        <end position="225"/>
    </location>
</feature>
<dbReference type="Pfam" id="PF21274">
    <property type="entry name" value="Rng_hyd_C"/>
    <property type="match status" value="1"/>
</dbReference>
<dbReference type="InterPro" id="IPR002938">
    <property type="entry name" value="FAD-bd"/>
</dbReference>
<comment type="caution">
    <text evidence="6">The sequence shown here is derived from an EMBL/GenBank/DDBJ whole genome shotgun (WGS) entry which is preliminary data.</text>
</comment>
<evidence type="ECO:0000313" key="6">
    <source>
        <dbReference type="EMBL" id="RKR74946.1"/>
    </source>
</evidence>